<evidence type="ECO:0000313" key="10">
    <source>
        <dbReference type="Proteomes" id="UP000295244"/>
    </source>
</evidence>
<dbReference type="OrthoDB" id="9812433at2"/>
<evidence type="ECO:0000256" key="1">
    <source>
        <dbReference type="ARBA" id="ARBA00004651"/>
    </source>
</evidence>
<comment type="similarity">
    <text evidence="2">Belongs to the CpsC/CapA family.</text>
</comment>
<protein>
    <recommendedName>
        <fullName evidence="8">Polysaccharide chain length determinant N-terminal domain-containing protein</fullName>
    </recommendedName>
</protein>
<comment type="subcellular location">
    <subcellularLocation>
        <location evidence="1">Cell membrane</location>
        <topology evidence="1">Multi-pass membrane protein</topology>
    </subcellularLocation>
</comment>
<dbReference type="PANTHER" id="PTHR32309">
    <property type="entry name" value="TYROSINE-PROTEIN KINASE"/>
    <property type="match status" value="1"/>
</dbReference>
<proteinExistence type="inferred from homology"/>
<dbReference type="GO" id="GO:0005886">
    <property type="term" value="C:plasma membrane"/>
    <property type="evidence" value="ECO:0007669"/>
    <property type="project" value="UniProtKB-SubCell"/>
</dbReference>
<evidence type="ECO:0000256" key="5">
    <source>
        <dbReference type="ARBA" id="ARBA00022989"/>
    </source>
</evidence>
<dbReference type="Pfam" id="PF02706">
    <property type="entry name" value="Wzz"/>
    <property type="match status" value="1"/>
</dbReference>
<feature type="transmembrane region" description="Helical" evidence="7">
    <location>
        <begin position="80"/>
        <end position="100"/>
    </location>
</feature>
<dbReference type="InterPro" id="IPR003856">
    <property type="entry name" value="LPS_length_determ_N"/>
</dbReference>
<sequence>MLLLENLRRIVDFRAHNVYTTALWNQGGWDRGPPASLPLQMFRRCAPQMISDRPGSEPAARDEEYVISLRDLLQVLWRRLWVILLVSIVFTGVAAGYSLLQTPHYEGSIKILVGQERGITEDPTQATGLQQLTQTIAEIVNTQTVAAAVIEELDLGVTPEEFLENMRVEQIPNTQVIQVFYQDPDPQRAQLVANTVGDVFSEQVAEVSPSANAITATVWERSSVPEDPVSPNPVRNGLLALMLGLILGVALAVLLEYLDDSWRSPEELEEFSRVPNYGIIPRFEAVRRKGK</sequence>
<dbReference type="EMBL" id="SKBU01000009">
    <property type="protein sequence ID" value="TCJ18870.1"/>
    <property type="molecule type" value="Genomic_DNA"/>
</dbReference>
<evidence type="ECO:0000256" key="6">
    <source>
        <dbReference type="ARBA" id="ARBA00023136"/>
    </source>
</evidence>
<comment type="caution">
    <text evidence="9">The sequence shown here is derived from an EMBL/GenBank/DDBJ whole genome shotgun (WGS) entry which is preliminary data.</text>
</comment>
<keyword evidence="4 7" id="KW-0812">Transmembrane</keyword>
<dbReference type="Proteomes" id="UP000295244">
    <property type="component" value="Unassembled WGS sequence"/>
</dbReference>
<organism evidence="9 10">
    <name type="scientific">Rubrobacter taiwanensis</name>
    <dbReference type="NCBI Taxonomy" id="185139"/>
    <lineage>
        <taxon>Bacteria</taxon>
        <taxon>Bacillati</taxon>
        <taxon>Actinomycetota</taxon>
        <taxon>Rubrobacteria</taxon>
        <taxon>Rubrobacterales</taxon>
        <taxon>Rubrobacteraceae</taxon>
        <taxon>Rubrobacter</taxon>
    </lineage>
</organism>
<accession>A0A4R1BMW2</accession>
<name>A0A4R1BMW2_9ACTN</name>
<dbReference type="PANTHER" id="PTHR32309:SF31">
    <property type="entry name" value="CAPSULAR EXOPOLYSACCHARIDE FAMILY"/>
    <property type="match status" value="1"/>
</dbReference>
<keyword evidence="6 7" id="KW-0472">Membrane</keyword>
<evidence type="ECO:0000256" key="4">
    <source>
        <dbReference type="ARBA" id="ARBA00022692"/>
    </source>
</evidence>
<evidence type="ECO:0000256" key="3">
    <source>
        <dbReference type="ARBA" id="ARBA00022475"/>
    </source>
</evidence>
<feature type="domain" description="Polysaccharide chain length determinant N-terminal" evidence="8">
    <location>
        <begin position="67"/>
        <end position="153"/>
    </location>
</feature>
<evidence type="ECO:0000313" key="9">
    <source>
        <dbReference type="EMBL" id="TCJ18870.1"/>
    </source>
</evidence>
<dbReference type="InterPro" id="IPR050445">
    <property type="entry name" value="Bact_polysacc_biosynth/exp"/>
</dbReference>
<dbReference type="AlphaFoldDB" id="A0A4R1BMW2"/>
<keyword evidence="10" id="KW-1185">Reference proteome</keyword>
<feature type="transmembrane region" description="Helical" evidence="7">
    <location>
        <begin position="238"/>
        <end position="258"/>
    </location>
</feature>
<keyword evidence="5 7" id="KW-1133">Transmembrane helix</keyword>
<reference evidence="9 10" key="1">
    <citation type="submission" date="2019-03" db="EMBL/GenBank/DDBJ databases">
        <title>Whole genome sequence of a novel Rubrobacter taiwanensis strain, isolated from Yellowstone National Park.</title>
        <authorList>
            <person name="Freed S."/>
            <person name="Ramaley R.F."/>
            <person name="Kyndt J.A."/>
        </authorList>
    </citation>
    <scope>NUCLEOTIDE SEQUENCE [LARGE SCALE GENOMIC DNA]</scope>
    <source>
        <strain evidence="9 10">Yellowstone</strain>
    </source>
</reference>
<keyword evidence="3" id="KW-1003">Cell membrane</keyword>
<evidence type="ECO:0000259" key="8">
    <source>
        <dbReference type="Pfam" id="PF02706"/>
    </source>
</evidence>
<evidence type="ECO:0000256" key="7">
    <source>
        <dbReference type="SAM" id="Phobius"/>
    </source>
</evidence>
<evidence type="ECO:0000256" key="2">
    <source>
        <dbReference type="ARBA" id="ARBA00006683"/>
    </source>
</evidence>
<gene>
    <name evidence="9" type="ORF">E0L93_05050</name>
</gene>